<evidence type="ECO:0000313" key="2">
    <source>
        <dbReference type="EMBL" id="GFR95313.1"/>
    </source>
</evidence>
<gene>
    <name evidence="2" type="ORF">ElyMa_004425400</name>
</gene>
<dbReference type="EMBL" id="BMAT01008923">
    <property type="protein sequence ID" value="GFR95313.1"/>
    <property type="molecule type" value="Genomic_DNA"/>
</dbReference>
<evidence type="ECO:0000313" key="3">
    <source>
        <dbReference type="Proteomes" id="UP000762676"/>
    </source>
</evidence>
<dbReference type="AlphaFoldDB" id="A0AAV4HE35"/>
<reference evidence="2 3" key="1">
    <citation type="journal article" date="2021" name="Elife">
        <title>Chloroplast acquisition without the gene transfer in kleptoplastic sea slugs, Plakobranchus ocellatus.</title>
        <authorList>
            <person name="Maeda T."/>
            <person name="Takahashi S."/>
            <person name="Yoshida T."/>
            <person name="Shimamura S."/>
            <person name="Takaki Y."/>
            <person name="Nagai Y."/>
            <person name="Toyoda A."/>
            <person name="Suzuki Y."/>
            <person name="Arimoto A."/>
            <person name="Ishii H."/>
            <person name="Satoh N."/>
            <person name="Nishiyama T."/>
            <person name="Hasebe M."/>
            <person name="Maruyama T."/>
            <person name="Minagawa J."/>
            <person name="Obokata J."/>
            <person name="Shigenobu S."/>
        </authorList>
    </citation>
    <scope>NUCLEOTIDE SEQUENCE [LARGE SCALE GENOMIC DNA]</scope>
</reference>
<comment type="caution">
    <text evidence="2">The sequence shown here is derived from an EMBL/GenBank/DDBJ whole genome shotgun (WGS) entry which is preliminary data.</text>
</comment>
<sequence length="138" mass="16153">MEVEMRKRKWRCIGQTFAVHYKAYHGMEPTRPQSQREAKSDVEERHRVGDDNRRKDMERTRRAQDKMLSRAGELITVSASEICFSVVVRHLYANCCRLCVRSYGGLGPILILCSEQAQQREVNKFEHKGSTDLSYLRF</sequence>
<organism evidence="2 3">
    <name type="scientific">Elysia marginata</name>
    <dbReference type="NCBI Taxonomy" id="1093978"/>
    <lineage>
        <taxon>Eukaryota</taxon>
        <taxon>Metazoa</taxon>
        <taxon>Spiralia</taxon>
        <taxon>Lophotrochozoa</taxon>
        <taxon>Mollusca</taxon>
        <taxon>Gastropoda</taxon>
        <taxon>Heterobranchia</taxon>
        <taxon>Euthyneura</taxon>
        <taxon>Panpulmonata</taxon>
        <taxon>Sacoglossa</taxon>
        <taxon>Placobranchoidea</taxon>
        <taxon>Plakobranchidae</taxon>
        <taxon>Elysia</taxon>
    </lineage>
</organism>
<feature type="compositionally biased region" description="Basic and acidic residues" evidence="1">
    <location>
        <begin position="34"/>
        <end position="63"/>
    </location>
</feature>
<name>A0AAV4HE35_9GAST</name>
<protein>
    <submittedName>
        <fullName evidence="2">Uncharacterized protein</fullName>
    </submittedName>
</protein>
<evidence type="ECO:0000256" key="1">
    <source>
        <dbReference type="SAM" id="MobiDB-lite"/>
    </source>
</evidence>
<feature type="region of interest" description="Disordered" evidence="1">
    <location>
        <begin position="24"/>
        <end position="63"/>
    </location>
</feature>
<accession>A0AAV4HE35</accession>
<keyword evidence="3" id="KW-1185">Reference proteome</keyword>
<dbReference type="Proteomes" id="UP000762676">
    <property type="component" value="Unassembled WGS sequence"/>
</dbReference>
<proteinExistence type="predicted"/>